<comment type="subcellular location">
    <subcellularLocation>
        <location evidence="1">Membrane</location>
        <topology evidence="1">Multi-pass membrane protein</topology>
    </subcellularLocation>
</comment>
<evidence type="ECO:0000256" key="6">
    <source>
        <dbReference type="ARBA" id="ARBA00023136"/>
    </source>
</evidence>
<reference evidence="12" key="1">
    <citation type="submission" date="2014-04" db="EMBL/GenBank/DDBJ databases">
        <title>Evolutionary Origins and Diversification of the Mycorrhizal Mutualists.</title>
        <authorList>
            <consortium name="DOE Joint Genome Institute"/>
            <consortium name="Mycorrhizal Genomics Consortium"/>
            <person name="Kohler A."/>
            <person name="Kuo A."/>
            <person name="Nagy L.G."/>
            <person name="Floudas D."/>
            <person name="Copeland A."/>
            <person name="Barry K.W."/>
            <person name="Cichocki N."/>
            <person name="Veneault-Fourrey C."/>
            <person name="LaButti K."/>
            <person name="Lindquist E.A."/>
            <person name="Lipzen A."/>
            <person name="Lundell T."/>
            <person name="Morin E."/>
            <person name="Murat C."/>
            <person name="Riley R."/>
            <person name="Ohm R."/>
            <person name="Sun H."/>
            <person name="Tunlid A."/>
            <person name="Henrissat B."/>
            <person name="Grigoriev I.V."/>
            <person name="Hibbett D.S."/>
            <person name="Martin F."/>
        </authorList>
    </citation>
    <scope>NUCLEOTIDE SEQUENCE [LARGE SCALE GENOMIC DNA]</scope>
    <source>
        <strain evidence="12">FD-334 SS-4</strain>
    </source>
</reference>
<evidence type="ECO:0000256" key="2">
    <source>
        <dbReference type="ARBA" id="ARBA00007779"/>
    </source>
</evidence>
<dbReference type="InterPro" id="IPR032880">
    <property type="entry name" value="CSC1/OSCA1-like_N"/>
</dbReference>
<dbReference type="PANTHER" id="PTHR13018:SF149">
    <property type="entry name" value="DOMAIN PROTEIN, PUTATIVE (AFU_ORTHOLOGUE AFUA_3G11660)-RELATED"/>
    <property type="match status" value="1"/>
</dbReference>
<dbReference type="Pfam" id="PF02714">
    <property type="entry name" value="RSN1_7TM"/>
    <property type="match status" value="1"/>
</dbReference>
<dbReference type="GO" id="GO:0005886">
    <property type="term" value="C:plasma membrane"/>
    <property type="evidence" value="ECO:0007669"/>
    <property type="project" value="TreeGrafter"/>
</dbReference>
<evidence type="ECO:0000256" key="3">
    <source>
        <dbReference type="ARBA" id="ARBA00022448"/>
    </source>
</evidence>
<feature type="transmembrane region" description="Helical" evidence="7">
    <location>
        <begin position="113"/>
        <end position="133"/>
    </location>
</feature>
<evidence type="ECO:0000259" key="8">
    <source>
        <dbReference type="Pfam" id="PF02714"/>
    </source>
</evidence>
<dbReference type="Pfam" id="PF13967">
    <property type="entry name" value="RSN1_TM"/>
    <property type="match status" value="1"/>
</dbReference>
<keyword evidence="5 7" id="KW-1133">Transmembrane helix</keyword>
<dbReference type="InterPro" id="IPR045122">
    <property type="entry name" value="Csc1-like"/>
</dbReference>
<dbReference type="AlphaFoldDB" id="A0A0D2PKK1"/>
<evidence type="ECO:0000259" key="10">
    <source>
        <dbReference type="Pfam" id="PF14703"/>
    </source>
</evidence>
<evidence type="ECO:0000313" key="11">
    <source>
        <dbReference type="EMBL" id="KJA28921.1"/>
    </source>
</evidence>
<dbReference type="Proteomes" id="UP000054270">
    <property type="component" value="Unassembled WGS sequence"/>
</dbReference>
<feature type="domain" description="CSC1/OSCA1-like cytosolic" evidence="10">
    <location>
        <begin position="202"/>
        <end position="364"/>
    </location>
</feature>
<evidence type="ECO:0008006" key="13">
    <source>
        <dbReference type="Google" id="ProtNLM"/>
    </source>
</evidence>
<sequence>MDERLTKRIDANGIQALLNSTQSVEPRAVGIQFLVMTVLSLLTLITFNILRPNNQAVYEPKIKYHANDKHPPHISDSCCGWITPLLRVNEDMLNDQAGLDAVTFLRFMRLMKWLLTLTTVCSCATLIPLDLTYTLSLKPTGYNILTAMTIQYVQGPRLYAHIVVVYFITLALIGLVFHHWRTMQTLRAEWFRSSEYQQSFYARTLYITDVPTRRQSTAGLYGIFKAMNLPHLVTSVYIGKDVGKLPELIEDHNKLVEEFEEVLQSIQDETHQNERSFITVGGCCGMGGRRQDAYQYYTEQLKRTEASVQQYRAQIELQVPENYGFATIASIPLAHGTARELKGLHPKGLTFQLAPNPTDIVWKNMGLSKGERRFRAITGFLLLYLFCFLSLIPLFPIASLANLDSVTSGYIPFLQTWLKRSPITFTLVSGLLPPAVAGIFGSFVPVLMRWLSRYMGASTHTRLDRIVIARYFGFLVISQLVFFTVIGVVFSKYSFIFGPSASTPSCTIQHQTLGLPVRLVRTYVDQSSFWLKWFALSGFLIIWDLAQLFDLIYTRCRTRSGRRTPREIREHSKPPVFSYDIHYSNLLFMGLIGILFAPVAPLVSLAAAIHFWLCSWIYKYQIMFKYITRVETGGCAWNVVINRLLFSGIFMQVVMVISAFQSLKFFASIPPILFTAAFKHYLGKHFANDFNYYRPHHIEELSRSVAHSEGVDIKLRQRYENPALHARVNSPMVHSENLSRLQGIYLRKFSHNLPRGISEKTMSGISDVAMLDGVQITPVNEVRFFDPTRQGPSFDVELLLRMN</sequence>
<feature type="transmembrane region" description="Helical" evidence="7">
    <location>
        <begin position="158"/>
        <end position="177"/>
    </location>
</feature>
<feature type="transmembrane region" description="Helical" evidence="7">
    <location>
        <begin position="468"/>
        <end position="490"/>
    </location>
</feature>
<dbReference type="PANTHER" id="PTHR13018">
    <property type="entry name" value="PROBABLE MEMBRANE PROTEIN DUF221-RELATED"/>
    <property type="match status" value="1"/>
</dbReference>
<dbReference type="GO" id="GO:0005227">
    <property type="term" value="F:calcium-activated cation channel activity"/>
    <property type="evidence" value="ECO:0007669"/>
    <property type="project" value="InterPro"/>
</dbReference>
<feature type="transmembrane region" description="Helical" evidence="7">
    <location>
        <begin position="586"/>
        <end position="613"/>
    </location>
</feature>
<proteinExistence type="inferred from homology"/>
<evidence type="ECO:0000256" key="1">
    <source>
        <dbReference type="ARBA" id="ARBA00004141"/>
    </source>
</evidence>
<dbReference type="InterPro" id="IPR003864">
    <property type="entry name" value="CSC1/OSCA1-like_7TM"/>
</dbReference>
<feature type="transmembrane region" description="Helical" evidence="7">
    <location>
        <begin position="640"/>
        <end position="660"/>
    </location>
</feature>
<feature type="transmembrane region" description="Helical" evidence="7">
    <location>
        <begin position="29"/>
        <end position="50"/>
    </location>
</feature>
<keyword evidence="4 7" id="KW-0812">Transmembrane</keyword>
<keyword evidence="12" id="KW-1185">Reference proteome</keyword>
<comment type="similarity">
    <text evidence="2">Belongs to the CSC1 (TC 1.A.17) family.</text>
</comment>
<evidence type="ECO:0000313" key="12">
    <source>
        <dbReference type="Proteomes" id="UP000054270"/>
    </source>
</evidence>
<evidence type="ECO:0000256" key="7">
    <source>
        <dbReference type="SAM" id="Phobius"/>
    </source>
</evidence>
<feature type="transmembrane region" description="Helical" evidence="7">
    <location>
        <begin position="423"/>
        <end position="447"/>
    </location>
</feature>
<dbReference type="OMA" id="YVMPAAF"/>
<dbReference type="OrthoDB" id="2150324at2759"/>
<protein>
    <recommendedName>
        <fullName evidence="13">CSC1/OSCA1-like 7TM region domain-containing protein</fullName>
    </recommendedName>
</protein>
<evidence type="ECO:0000256" key="4">
    <source>
        <dbReference type="ARBA" id="ARBA00022692"/>
    </source>
</evidence>
<feature type="domain" description="CSC1/OSCA1-like 7TM region" evidence="8">
    <location>
        <begin position="375"/>
        <end position="656"/>
    </location>
</feature>
<organism evidence="11 12">
    <name type="scientific">Hypholoma sublateritium (strain FD-334 SS-4)</name>
    <dbReference type="NCBI Taxonomy" id="945553"/>
    <lineage>
        <taxon>Eukaryota</taxon>
        <taxon>Fungi</taxon>
        <taxon>Dikarya</taxon>
        <taxon>Basidiomycota</taxon>
        <taxon>Agaricomycotina</taxon>
        <taxon>Agaricomycetes</taxon>
        <taxon>Agaricomycetidae</taxon>
        <taxon>Agaricales</taxon>
        <taxon>Agaricineae</taxon>
        <taxon>Strophariaceae</taxon>
        <taxon>Hypholoma</taxon>
    </lineage>
</organism>
<dbReference type="EMBL" id="KN817520">
    <property type="protein sequence ID" value="KJA28921.1"/>
    <property type="molecule type" value="Genomic_DNA"/>
</dbReference>
<name>A0A0D2PKK1_HYPSF</name>
<feature type="transmembrane region" description="Helical" evidence="7">
    <location>
        <begin position="381"/>
        <end position="403"/>
    </location>
</feature>
<dbReference type="STRING" id="945553.A0A0D2PKK1"/>
<feature type="domain" description="CSC1/OSCA1-like N-terminal transmembrane" evidence="9">
    <location>
        <begin position="29"/>
        <end position="178"/>
    </location>
</feature>
<dbReference type="Pfam" id="PF14703">
    <property type="entry name" value="PHM7_cyt"/>
    <property type="match status" value="1"/>
</dbReference>
<gene>
    <name evidence="11" type="ORF">HYPSUDRAFT_128668</name>
</gene>
<keyword evidence="6 7" id="KW-0472">Membrane</keyword>
<accession>A0A0D2PKK1</accession>
<evidence type="ECO:0000256" key="5">
    <source>
        <dbReference type="ARBA" id="ARBA00022989"/>
    </source>
</evidence>
<evidence type="ECO:0000259" key="9">
    <source>
        <dbReference type="Pfam" id="PF13967"/>
    </source>
</evidence>
<keyword evidence="3" id="KW-0813">Transport</keyword>
<dbReference type="InterPro" id="IPR027815">
    <property type="entry name" value="CSC1/OSCA1-like_cyt"/>
</dbReference>